<comment type="caution">
    <text evidence="1">The sequence shown here is derived from an EMBL/GenBank/DDBJ whole genome shotgun (WGS) entry which is preliminary data.</text>
</comment>
<dbReference type="AlphaFoldDB" id="W1YDU0"/>
<accession>W1YDU0</accession>
<protein>
    <submittedName>
        <fullName evidence="1">Uncharacterized protein</fullName>
    </submittedName>
</protein>
<dbReference type="Pfam" id="PF03136">
    <property type="entry name" value="Pup_ligase"/>
    <property type="match status" value="1"/>
</dbReference>
<dbReference type="GO" id="GO:0019941">
    <property type="term" value="P:modification-dependent protein catabolic process"/>
    <property type="evidence" value="ECO:0007669"/>
    <property type="project" value="InterPro"/>
</dbReference>
<organism evidence="1">
    <name type="scientific">human gut metagenome</name>
    <dbReference type="NCBI Taxonomy" id="408170"/>
    <lineage>
        <taxon>unclassified sequences</taxon>
        <taxon>metagenomes</taxon>
        <taxon>organismal metagenomes</taxon>
    </lineage>
</organism>
<feature type="non-terminal residue" evidence="1">
    <location>
        <position position="98"/>
    </location>
</feature>
<sequence length="98" mass="10156">TTRAARDGEGVGKLQLCQGLRRRSGSGWDDPRLAALDIQWADLRAGAGLAERVVAAGRARRLASPEEVEVAAWNAPDGTRAAVRGAAVAQVPQVVGAS</sequence>
<feature type="non-terminal residue" evidence="1">
    <location>
        <position position="1"/>
    </location>
</feature>
<dbReference type="GO" id="GO:0010498">
    <property type="term" value="P:proteasomal protein catabolic process"/>
    <property type="evidence" value="ECO:0007669"/>
    <property type="project" value="InterPro"/>
</dbReference>
<dbReference type="PANTHER" id="PTHR42307:SF2">
    <property type="entry name" value="PUP DEAMIDASE_DEPUPYLASE"/>
    <property type="match status" value="1"/>
</dbReference>
<dbReference type="GO" id="GO:0070490">
    <property type="term" value="P:protein pupylation"/>
    <property type="evidence" value="ECO:0007669"/>
    <property type="project" value="TreeGrafter"/>
</dbReference>
<dbReference type="PANTHER" id="PTHR42307">
    <property type="entry name" value="PUP DEAMIDASE/DEPUPYLASE"/>
    <property type="match status" value="1"/>
</dbReference>
<dbReference type="InterPro" id="IPR004347">
    <property type="entry name" value="Pup_ligase/deamidase"/>
</dbReference>
<dbReference type="GO" id="GO:0005524">
    <property type="term" value="F:ATP binding"/>
    <property type="evidence" value="ECO:0007669"/>
    <property type="project" value="TreeGrafter"/>
</dbReference>
<reference evidence="1" key="1">
    <citation type="submission" date="2013-12" db="EMBL/GenBank/DDBJ databases">
        <title>A Varibaculum cambriense genome reconstructed from a premature infant gut community with otherwise low bacterial novelty that shifts toward anaerobic metabolism during the third week of life.</title>
        <authorList>
            <person name="Brown C.T."/>
            <person name="Sharon I."/>
            <person name="Thomas B.C."/>
            <person name="Castelle C.J."/>
            <person name="Morowitz M.J."/>
            <person name="Banfield J.F."/>
        </authorList>
    </citation>
    <scope>NUCLEOTIDE SEQUENCE</scope>
</reference>
<dbReference type="EMBL" id="AZMM01005364">
    <property type="protein sequence ID" value="ETJ40718.1"/>
    <property type="molecule type" value="Genomic_DNA"/>
</dbReference>
<proteinExistence type="predicted"/>
<evidence type="ECO:0000313" key="1">
    <source>
        <dbReference type="EMBL" id="ETJ40718.1"/>
    </source>
</evidence>
<name>W1YDU0_9ZZZZ</name>
<gene>
    <name evidence="1" type="ORF">Q604_UNBC05364G0001</name>
</gene>